<keyword evidence="3" id="KW-1185">Reference proteome</keyword>
<evidence type="ECO:0000313" key="2">
    <source>
        <dbReference type="EMBL" id="KAF5874695.1"/>
    </source>
</evidence>
<reference evidence="2 3" key="1">
    <citation type="journal article" date="2020" name="Phytopathology">
        <title>A high-quality genome resource of Botrytis fragariae, a new and rapidly spreading fungal pathogen causing strawberry gray mold in the U.S.A.</title>
        <authorList>
            <person name="Wu Y."/>
            <person name="Saski C.A."/>
            <person name="Schnabel G."/>
            <person name="Xiao S."/>
            <person name="Hu M."/>
        </authorList>
    </citation>
    <scope>NUCLEOTIDE SEQUENCE [LARGE SCALE GENOMIC DNA]</scope>
    <source>
        <strain evidence="2 3">BVB16</strain>
    </source>
</reference>
<feature type="region of interest" description="Disordered" evidence="1">
    <location>
        <begin position="457"/>
        <end position="513"/>
    </location>
</feature>
<dbReference type="Proteomes" id="UP000531561">
    <property type="component" value="Unassembled WGS sequence"/>
</dbReference>
<feature type="region of interest" description="Disordered" evidence="1">
    <location>
        <begin position="168"/>
        <end position="211"/>
    </location>
</feature>
<sequence>MSFPLREVWSELLRSTSNNQAVLKELLDGRPEIERATDLNCMFMNYISIIYKVFNIKIEGGRIDPRVWLPSDHEFVEMLKLLVRYINDITTWIEDHDRTGASWTSIGEFYAESLLEVDAQCQRWWVLADMTIFNPANTPFKTLPIMLLNEESVLQKFDPANFNRFKGAQSLSPMENSSTDISKFEAPPSPASSLKQPQTPSTASSSFSCQPATMSLDKGQIAAGFTDSWNHGEDSNFSSHNSYGDIDQGFLCNGGVEPGGLDVQQTPVFMPTTPRLEQNGFVPSHNPSSSFHQPVNKQGEFCRPMPPPARKIVIPRLQKQGNLEPLFPPTQHSELRPSLPTPQTFNSGTYRKRGYRKVSPQALSRKPKKRRAVAAEMPQHKPGYTGMQEFPPGSKLLPGSLMHGSPGSATGFTSGSYNTNHSASAAFSALKRNAETMRTNLKSVPHKVAIGSQMDWNNTVSTKSSPKGRAGNVVTTQQDWNDTVSAALDSERGGANTGLGISSPKISRDPSRLPGTPMMCTDMSIGYARPDASQQSICFSSPIHSPLTGGDLRGAGHKSSRHLHHSAVERDYVLGGDQSLENESTVFKPW</sequence>
<feature type="compositionally biased region" description="Polar residues" evidence="1">
    <location>
        <begin position="473"/>
        <end position="484"/>
    </location>
</feature>
<evidence type="ECO:0000313" key="3">
    <source>
        <dbReference type="Proteomes" id="UP000531561"/>
    </source>
</evidence>
<organism evidence="2 3">
    <name type="scientific">Botrytis fragariae</name>
    <dbReference type="NCBI Taxonomy" id="1964551"/>
    <lineage>
        <taxon>Eukaryota</taxon>
        <taxon>Fungi</taxon>
        <taxon>Dikarya</taxon>
        <taxon>Ascomycota</taxon>
        <taxon>Pezizomycotina</taxon>
        <taxon>Leotiomycetes</taxon>
        <taxon>Helotiales</taxon>
        <taxon>Sclerotiniaceae</taxon>
        <taxon>Botrytis</taxon>
    </lineage>
</organism>
<comment type="caution">
    <text evidence="2">The sequence shown here is derived from an EMBL/GenBank/DDBJ whole genome shotgun (WGS) entry which is preliminary data.</text>
</comment>
<dbReference type="GeneID" id="59258799"/>
<gene>
    <name evidence="2" type="ORF">Bfra_004710</name>
</gene>
<dbReference type="EMBL" id="JABFCT010000007">
    <property type="protein sequence ID" value="KAF5874695.1"/>
    <property type="molecule type" value="Genomic_DNA"/>
</dbReference>
<feature type="compositionally biased region" description="Polar residues" evidence="1">
    <location>
        <begin position="191"/>
        <end position="211"/>
    </location>
</feature>
<dbReference type="AlphaFoldDB" id="A0A8H6EK08"/>
<evidence type="ECO:0000256" key="1">
    <source>
        <dbReference type="SAM" id="MobiDB-lite"/>
    </source>
</evidence>
<feature type="compositionally biased region" description="Polar residues" evidence="1">
    <location>
        <begin position="169"/>
        <end position="181"/>
    </location>
</feature>
<name>A0A8H6EK08_9HELO</name>
<accession>A0A8H6EK08</accession>
<feature type="region of interest" description="Disordered" evidence="1">
    <location>
        <begin position="328"/>
        <end position="371"/>
    </location>
</feature>
<proteinExistence type="predicted"/>
<protein>
    <submittedName>
        <fullName evidence="2">Uncharacterized protein</fullName>
    </submittedName>
</protein>
<dbReference type="RefSeq" id="XP_037193641.1">
    <property type="nucleotide sequence ID" value="XM_037335107.1"/>
</dbReference>
<dbReference type="OrthoDB" id="3535536at2759"/>